<feature type="transmembrane region" description="Helical" evidence="1">
    <location>
        <begin position="21"/>
        <end position="37"/>
    </location>
</feature>
<evidence type="ECO:0000313" key="3">
    <source>
        <dbReference type="Proteomes" id="UP000004849"/>
    </source>
</evidence>
<proteinExistence type="predicted"/>
<sequence length="39" mass="4789">MTLHLSLFHTVWQSRKYRKSNYLMRLFFLIRIFNAVISG</sequence>
<organism evidence="2 3">
    <name type="scientific">Phocaeicola dorei DSM 17855</name>
    <dbReference type="NCBI Taxonomy" id="483217"/>
    <lineage>
        <taxon>Bacteria</taxon>
        <taxon>Pseudomonadati</taxon>
        <taxon>Bacteroidota</taxon>
        <taxon>Bacteroidia</taxon>
        <taxon>Bacteroidales</taxon>
        <taxon>Bacteroidaceae</taxon>
        <taxon>Phocaeicola</taxon>
    </lineage>
</organism>
<keyword evidence="1" id="KW-1133">Transmembrane helix</keyword>
<keyword evidence="1" id="KW-0472">Membrane</keyword>
<dbReference type="HOGENOM" id="CLU_3304603_0_0_10"/>
<dbReference type="AlphaFoldDB" id="B6W1I0"/>
<protein>
    <submittedName>
        <fullName evidence="2">Uncharacterized protein</fullName>
    </submittedName>
</protein>
<evidence type="ECO:0000256" key="1">
    <source>
        <dbReference type="SAM" id="Phobius"/>
    </source>
</evidence>
<evidence type="ECO:0000313" key="2">
    <source>
        <dbReference type="EMBL" id="EEB24111.1"/>
    </source>
</evidence>
<accession>B6W1I0</accession>
<keyword evidence="1" id="KW-0812">Transmembrane</keyword>
<dbReference type="Proteomes" id="UP000004849">
    <property type="component" value="Unassembled WGS sequence"/>
</dbReference>
<gene>
    <name evidence="2" type="ORF">BACDOR_03530</name>
</gene>
<name>B6W1I0_9BACT</name>
<reference evidence="2 3" key="2">
    <citation type="submission" date="2008-10" db="EMBL/GenBank/DDBJ databases">
        <authorList>
            <person name="Fulton L."/>
            <person name="Clifton S."/>
            <person name="Fulton B."/>
            <person name="Xu J."/>
            <person name="Minx P."/>
            <person name="Pepin K.H."/>
            <person name="Johnson M."/>
            <person name="Thiruvilangam P."/>
            <person name="Bhonagiri V."/>
            <person name="Nash W.E."/>
            <person name="Mardis E.R."/>
            <person name="Wilson R.K."/>
        </authorList>
    </citation>
    <scope>NUCLEOTIDE SEQUENCE [LARGE SCALE GENOMIC DNA]</scope>
    <source>
        <strain evidence="2 3">DSM 17855</strain>
    </source>
</reference>
<dbReference type="EMBL" id="ABWZ01000071">
    <property type="protein sequence ID" value="EEB24111.1"/>
    <property type="molecule type" value="Genomic_DNA"/>
</dbReference>
<reference evidence="2 3" key="1">
    <citation type="submission" date="2008-10" db="EMBL/GenBank/DDBJ databases">
        <title>Draft genome sequence of Bacteroides dorei (DSM 17855).</title>
        <authorList>
            <person name="Sudarsanam P."/>
            <person name="Ley R."/>
            <person name="Guruge J."/>
            <person name="Turnbaugh P.J."/>
            <person name="Mahowald M."/>
            <person name="Liep D."/>
            <person name="Gordon J."/>
        </authorList>
    </citation>
    <scope>NUCLEOTIDE SEQUENCE [LARGE SCALE GENOMIC DNA]</scope>
    <source>
        <strain evidence="2 3">DSM 17855</strain>
    </source>
</reference>